<keyword evidence="3" id="KW-1185">Reference proteome</keyword>
<dbReference type="RefSeq" id="WP_236332815.1">
    <property type="nucleotide sequence ID" value="NZ_JAKIJS010000001.1"/>
</dbReference>
<dbReference type="Pfam" id="PF00462">
    <property type="entry name" value="Glutaredoxin"/>
    <property type="match status" value="1"/>
</dbReference>
<dbReference type="Gene3D" id="3.40.30.10">
    <property type="entry name" value="Glutaredoxin"/>
    <property type="match status" value="1"/>
</dbReference>
<dbReference type="InterPro" id="IPR036249">
    <property type="entry name" value="Thioredoxin-like_sf"/>
</dbReference>
<dbReference type="SUPFAM" id="SSF52833">
    <property type="entry name" value="Thioredoxin-like"/>
    <property type="match status" value="1"/>
</dbReference>
<sequence>MVKEFLSQHNVEFEQYNVAENEEARETMIDKYDSMSTPTIIIGDQVITGFDPDKLTRLLNLA</sequence>
<dbReference type="PROSITE" id="PS51354">
    <property type="entry name" value="GLUTAREDOXIN_2"/>
    <property type="match status" value="1"/>
</dbReference>
<evidence type="ECO:0000313" key="3">
    <source>
        <dbReference type="Proteomes" id="UP001649381"/>
    </source>
</evidence>
<gene>
    <name evidence="2" type="ORF">L2716_06210</name>
</gene>
<dbReference type="Proteomes" id="UP001649381">
    <property type="component" value="Unassembled WGS sequence"/>
</dbReference>
<evidence type="ECO:0000259" key="1">
    <source>
        <dbReference type="Pfam" id="PF00462"/>
    </source>
</evidence>
<accession>A0ABS9H0Z1</accession>
<protein>
    <submittedName>
        <fullName evidence="2">Glutaredoxin family protein</fullName>
    </submittedName>
</protein>
<comment type="caution">
    <text evidence="2">The sequence shown here is derived from an EMBL/GenBank/DDBJ whole genome shotgun (WGS) entry which is preliminary data.</text>
</comment>
<dbReference type="EMBL" id="JAKIJS010000001">
    <property type="protein sequence ID" value="MCF6137320.1"/>
    <property type="molecule type" value="Genomic_DNA"/>
</dbReference>
<evidence type="ECO:0000313" key="2">
    <source>
        <dbReference type="EMBL" id="MCF6137320.1"/>
    </source>
</evidence>
<dbReference type="CDD" id="cd02976">
    <property type="entry name" value="NrdH"/>
    <property type="match status" value="1"/>
</dbReference>
<feature type="domain" description="Glutaredoxin" evidence="1">
    <location>
        <begin position="1"/>
        <end position="47"/>
    </location>
</feature>
<proteinExistence type="predicted"/>
<reference evidence="2 3" key="1">
    <citation type="submission" date="2022-01" db="EMBL/GenBank/DDBJ databases">
        <title>Alkalihalobacillus sp. EGI L200015, a novel bacterium isolated from a salt lake sediment.</title>
        <authorList>
            <person name="Gao L."/>
            <person name="Fang B.-Z."/>
            <person name="Li W.-J."/>
        </authorList>
    </citation>
    <scope>NUCLEOTIDE SEQUENCE [LARGE SCALE GENOMIC DNA]</scope>
    <source>
        <strain evidence="2 3">KCTC 12718</strain>
    </source>
</reference>
<dbReference type="InterPro" id="IPR002109">
    <property type="entry name" value="Glutaredoxin"/>
</dbReference>
<organism evidence="2 3">
    <name type="scientific">Pseudalkalibacillus berkeleyi</name>
    <dbReference type="NCBI Taxonomy" id="1069813"/>
    <lineage>
        <taxon>Bacteria</taxon>
        <taxon>Bacillati</taxon>
        <taxon>Bacillota</taxon>
        <taxon>Bacilli</taxon>
        <taxon>Bacillales</taxon>
        <taxon>Fictibacillaceae</taxon>
        <taxon>Pseudalkalibacillus</taxon>
    </lineage>
</organism>
<name>A0ABS9H0Z1_9BACL</name>